<keyword evidence="1" id="KW-1133">Transmembrane helix</keyword>
<dbReference type="Proteomes" id="UP001348098">
    <property type="component" value="Unassembled WGS sequence"/>
</dbReference>
<keyword evidence="1" id="KW-0472">Membrane</keyword>
<dbReference type="EMBL" id="JAYKYQ010000004">
    <property type="protein sequence ID" value="MEB3510538.1"/>
    <property type="molecule type" value="Genomic_DNA"/>
</dbReference>
<reference evidence="2 3" key="1">
    <citation type="submission" date="2023-12" db="EMBL/GenBank/DDBJ databases">
        <title>novel species in genus Nocarida.</title>
        <authorList>
            <person name="Li Z."/>
        </authorList>
    </citation>
    <scope>NUCLEOTIDE SEQUENCE [LARGE SCALE GENOMIC DNA]</scope>
    <source>
        <strain evidence="2 3">CDC186</strain>
    </source>
</reference>
<dbReference type="RefSeq" id="WP_323124182.1">
    <property type="nucleotide sequence ID" value="NZ_JAYESH010000005.1"/>
</dbReference>
<evidence type="ECO:0000256" key="1">
    <source>
        <dbReference type="SAM" id="Phobius"/>
    </source>
</evidence>
<keyword evidence="1" id="KW-0812">Transmembrane</keyword>
<organism evidence="2 3">
    <name type="scientific">Nocardia implantans</name>
    <dbReference type="NCBI Taxonomy" id="3108168"/>
    <lineage>
        <taxon>Bacteria</taxon>
        <taxon>Bacillati</taxon>
        <taxon>Actinomycetota</taxon>
        <taxon>Actinomycetes</taxon>
        <taxon>Mycobacteriales</taxon>
        <taxon>Nocardiaceae</taxon>
        <taxon>Nocardia</taxon>
    </lineage>
</organism>
<accession>A0ABU6ASS8</accession>
<proteinExistence type="predicted"/>
<keyword evidence="3" id="KW-1185">Reference proteome</keyword>
<gene>
    <name evidence="2" type="ORF">U3653_10960</name>
</gene>
<protein>
    <submittedName>
        <fullName evidence="2">Uncharacterized protein</fullName>
    </submittedName>
</protein>
<feature type="transmembrane region" description="Helical" evidence="1">
    <location>
        <begin position="17"/>
        <end position="37"/>
    </location>
</feature>
<name>A0ABU6ASS8_9NOCA</name>
<feature type="transmembrane region" description="Helical" evidence="1">
    <location>
        <begin position="215"/>
        <end position="233"/>
    </location>
</feature>
<feature type="transmembrane region" description="Helical" evidence="1">
    <location>
        <begin position="79"/>
        <end position="102"/>
    </location>
</feature>
<feature type="transmembrane region" description="Helical" evidence="1">
    <location>
        <begin position="52"/>
        <end position="72"/>
    </location>
</feature>
<comment type="caution">
    <text evidence="2">The sequence shown here is derived from an EMBL/GenBank/DDBJ whole genome shotgun (WGS) entry which is preliminary data.</text>
</comment>
<evidence type="ECO:0000313" key="3">
    <source>
        <dbReference type="Proteomes" id="UP001348098"/>
    </source>
</evidence>
<evidence type="ECO:0000313" key="2">
    <source>
        <dbReference type="EMBL" id="MEB3510538.1"/>
    </source>
</evidence>
<sequence>MTALFQRFPALSWHRPLMLFAVAMALLVGWSIGGMLIDDRTITGLPIWAKSAKFALSVLVYAVTWAWLLAQLTRWRRVAWWAGTVAALGLAVELVVITTQILRGTTSHFNFTTPLNAALWDLMGSSIVVVWLATMVVSAALFAHPAADPARAAAIRYGAALSLAGAALGMLMVAPTAEQRAAGNSIRGAHTVGLPDGGPGLPFLGWSTVAGDLRVPHFLGMHALQVIPLLLLALEHGSRRFPVLRAPGTRRTLVVIAAATYAALLAVLTWQALRGQSVVRPDVTTLAAFAAVVLAATAATAVAVRPKDAAVRRFPIGAGR</sequence>
<feature type="transmembrane region" description="Helical" evidence="1">
    <location>
        <begin position="285"/>
        <end position="304"/>
    </location>
</feature>
<feature type="transmembrane region" description="Helical" evidence="1">
    <location>
        <begin position="122"/>
        <end position="142"/>
    </location>
</feature>
<feature type="transmembrane region" description="Helical" evidence="1">
    <location>
        <begin position="253"/>
        <end position="273"/>
    </location>
</feature>
<feature type="transmembrane region" description="Helical" evidence="1">
    <location>
        <begin position="154"/>
        <end position="174"/>
    </location>
</feature>